<dbReference type="PANTHER" id="PTHR24171">
    <property type="entry name" value="ANKYRIN REPEAT DOMAIN-CONTAINING PROTEIN 39-RELATED"/>
    <property type="match status" value="1"/>
</dbReference>
<evidence type="ECO:0000256" key="1">
    <source>
        <dbReference type="ARBA" id="ARBA00022737"/>
    </source>
</evidence>
<dbReference type="GO" id="GO:0085020">
    <property type="term" value="P:protein K6-linked ubiquitination"/>
    <property type="evidence" value="ECO:0007669"/>
    <property type="project" value="TreeGrafter"/>
</dbReference>
<keyword evidence="1" id="KW-0677">Repeat</keyword>
<dbReference type="PATRIC" id="fig|1230453.4.peg.1010"/>
<feature type="repeat" description="ANK" evidence="3">
    <location>
        <begin position="73"/>
        <end position="105"/>
    </location>
</feature>
<dbReference type="PANTHER" id="PTHR24171:SF8">
    <property type="entry name" value="BRCA1-ASSOCIATED RING DOMAIN PROTEIN 1"/>
    <property type="match status" value="1"/>
</dbReference>
<dbReference type="SUPFAM" id="SSF48403">
    <property type="entry name" value="Ankyrin repeat"/>
    <property type="match status" value="1"/>
</dbReference>
<dbReference type="InterPro" id="IPR002110">
    <property type="entry name" value="Ankyrin_rpt"/>
</dbReference>
<dbReference type="OrthoDB" id="134300at2157"/>
<evidence type="ECO:0000256" key="3">
    <source>
        <dbReference type="PROSITE-ProRule" id="PRU00023"/>
    </source>
</evidence>
<dbReference type="STRING" id="1230453.C453_05274"/>
<sequence>MTDTDDIYQHSDLEVAVIQNDIERFHELIEDTELGHRSDNGSTLLHKAASVGNDQMVEELLSHGINPDIQNQGGKTALHLAVDEGHRNVIKTLVLGGADLNIQDNSGTVPILKLIYRGDVELATLMVENGADPEIETDGGVSPLDIAKNIEATEMIEVLR</sequence>
<dbReference type="Proteomes" id="UP000011612">
    <property type="component" value="Unassembled WGS sequence"/>
</dbReference>
<feature type="repeat" description="ANK" evidence="3">
    <location>
        <begin position="40"/>
        <end position="72"/>
    </location>
</feature>
<organism evidence="4 5">
    <name type="scientific">Haloferax elongans ATCC BAA-1513</name>
    <dbReference type="NCBI Taxonomy" id="1230453"/>
    <lineage>
        <taxon>Archaea</taxon>
        <taxon>Methanobacteriati</taxon>
        <taxon>Methanobacteriota</taxon>
        <taxon>Stenosarchaea group</taxon>
        <taxon>Halobacteria</taxon>
        <taxon>Halobacteriales</taxon>
        <taxon>Haloferacaceae</taxon>
        <taxon>Haloferax</taxon>
    </lineage>
</organism>
<dbReference type="RefSeq" id="WP_008323151.1">
    <property type="nucleotide sequence ID" value="NZ_AOLK01000011.1"/>
</dbReference>
<dbReference type="PROSITE" id="PS50088">
    <property type="entry name" value="ANK_REPEAT"/>
    <property type="match status" value="2"/>
</dbReference>
<dbReference type="Pfam" id="PF12796">
    <property type="entry name" value="Ank_2"/>
    <property type="match status" value="1"/>
</dbReference>
<reference evidence="4 5" key="1">
    <citation type="journal article" date="2014" name="PLoS Genet.">
        <title>Phylogenetically driven sequencing of extremely halophilic archaea reveals strategies for static and dynamic osmo-response.</title>
        <authorList>
            <person name="Becker E.A."/>
            <person name="Seitzer P.M."/>
            <person name="Tritt A."/>
            <person name="Larsen D."/>
            <person name="Krusor M."/>
            <person name="Yao A.I."/>
            <person name="Wu D."/>
            <person name="Madern D."/>
            <person name="Eisen J.A."/>
            <person name="Darling A.E."/>
            <person name="Facciotti M.T."/>
        </authorList>
    </citation>
    <scope>NUCLEOTIDE SEQUENCE [LARGE SCALE GENOMIC DNA]</scope>
    <source>
        <strain evidence="4 5">ATCC BAA-1513</strain>
    </source>
</reference>
<accession>M0HTC1</accession>
<comment type="caution">
    <text evidence="4">The sequence shown here is derived from an EMBL/GenBank/DDBJ whole genome shotgun (WGS) entry which is preliminary data.</text>
</comment>
<proteinExistence type="predicted"/>
<evidence type="ECO:0000313" key="5">
    <source>
        <dbReference type="Proteomes" id="UP000011612"/>
    </source>
</evidence>
<keyword evidence="2 3" id="KW-0040">ANK repeat</keyword>
<protein>
    <submittedName>
        <fullName evidence="4">Ankyrin repeat-containing protein</fullName>
    </submittedName>
</protein>
<gene>
    <name evidence="4" type="ORF">C453_05274</name>
</gene>
<evidence type="ECO:0000313" key="4">
    <source>
        <dbReference type="EMBL" id="ELZ87736.1"/>
    </source>
</evidence>
<dbReference type="EMBL" id="AOLK01000011">
    <property type="protein sequence ID" value="ELZ87736.1"/>
    <property type="molecule type" value="Genomic_DNA"/>
</dbReference>
<dbReference type="AlphaFoldDB" id="M0HTC1"/>
<dbReference type="SMART" id="SM00248">
    <property type="entry name" value="ANK"/>
    <property type="match status" value="3"/>
</dbReference>
<dbReference type="PROSITE" id="PS50297">
    <property type="entry name" value="ANK_REP_REGION"/>
    <property type="match status" value="2"/>
</dbReference>
<keyword evidence="5" id="KW-1185">Reference proteome</keyword>
<dbReference type="Gene3D" id="1.25.40.20">
    <property type="entry name" value="Ankyrin repeat-containing domain"/>
    <property type="match status" value="1"/>
</dbReference>
<dbReference type="PRINTS" id="PR01415">
    <property type="entry name" value="ANKYRIN"/>
</dbReference>
<evidence type="ECO:0000256" key="2">
    <source>
        <dbReference type="ARBA" id="ARBA00023043"/>
    </source>
</evidence>
<dbReference type="InterPro" id="IPR036770">
    <property type="entry name" value="Ankyrin_rpt-contain_sf"/>
</dbReference>
<dbReference type="GO" id="GO:0004842">
    <property type="term" value="F:ubiquitin-protein transferase activity"/>
    <property type="evidence" value="ECO:0007669"/>
    <property type="project" value="TreeGrafter"/>
</dbReference>
<name>M0HTC1_HALEO</name>